<feature type="region of interest" description="Disordered" evidence="1">
    <location>
        <begin position="593"/>
        <end position="657"/>
    </location>
</feature>
<feature type="domain" description="Chitin-binding type-2" evidence="2">
    <location>
        <begin position="57"/>
        <end position="115"/>
    </location>
</feature>
<evidence type="ECO:0000313" key="3">
    <source>
        <dbReference type="Proteomes" id="UP000046393"/>
    </source>
</evidence>
<accession>A0A0N5AT92</accession>
<feature type="compositionally biased region" description="Polar residues" evidence="1">
    <location>
        <begin position="511"/>
        <end position="528"/>
    </location>
</feature>
<keyword evidence="3" id="KW-1185">Reference proteome</keyword>
<sequence length="710" mass="79327">MYSMTIIAYFYAIFWPVELRPTNGLKTVLLVDTRPPSIDSINTSPSYQCKSLPLDYRKRCSPDEVIASGDCSRIFYQCSRKGVFTKRLCKQGFVFERYGRRCIKVTATHLSKCLSKPEIQPKTRKFIVKPTIAPVITPVPYFIISYYDALTVPISAALPNPSVSIFNSNEPVPKIYDQFDAPFLPEYQQYNPFSYSSSPNAFKGRIADPFHLNTPVQLFYKTQPLQPPVGAAPRQNHNLELPLFPNIANYGKKAGDYKEYSGFDQTTEVQKTYGKKSDIAANEAFQNYHNVEPTLMTPEKAVEAFKQAAQSTDRNAKDKELESISRQKPEIPNGVSNGNAAKDDQIINGKAGEPEPEKSENMNYQISEGQGKIDMNGDSVTKQQKYSTGEEDSQSLGQARVDGGASFFIVARRRNEQYHLENQKEGGVRSVGTKGTEGAKIQELSRNDALLRPNPDKKASTVTVIGITDNIGQQKNKVKGQHSNEQIYTEKNVQRTGDERFNVSEEVARTQMATSNKLDQVHSSSPNDEASKNSNDEYIHTANGSTKKSSQTYKRRQGSQVDQIPPQQQEDQFNHGVRETRFETELPKEKQQVAFAGDKNNDNQANGQPENEGRQEDQVSVEPPNEQDNEQGDSAVSRTKSAEAQDSNPSAISDHANEVVSVLKSDKAELNSEQNDGYANSFSITTAKPAQEGDEKLNYSLSFRKFVDSR</sequence>
<dbReference type="GO" id="GO:0005576">
    <property type="term" value="C:extracellular region"/>
    <property type="evidence" value="ECO:0007669"/>
    <property type="project" value="InterPro"/>
</dbReference>
<evidence type="ECO:0000259" key="2">
    <source>
        <dbReference type="PROSITE" id="PS50940"/>
    </source>
</evidence>
<feature type="compositionally biased region" description="Polar residues" evidence="1">
    <location>
        <begin position="542"/>
        <end position="571"/>
    </location>
</feature>
<dbReference type="GO" id="GO:0008061">
    <property type="term" value="F:chitin binding"/>
    <property type="evidence" value="ECO:0007669"/>
    <property type="project" value="InterPro"/>
</dbReference>
<feature type="compositionally biased region" description="Basic and acidic residues" evidence="1">
    <location>
        <begin position="529"/>
        <end position="539"/>
    </location>
</feature>
<feature type="compositionally biased region" description="Polar residues" evidence="1">
    <location>
        <begin position="632"/>
        <end position="651"/>
    </location>
</feature>
<dbReference type="AlphaFoldDB" id="A0A0N5AT92"/>
<feature type="region of interest" description="Disordered" evidence="1">
    <location>
        <begin position="511"/>
        <end position="574"/>
    </location>
</feature>
<dbReference type="PROSITE" id="PS50940">
    <property type="entry name" value="CHIT_BIND_II"/>
    <property type="match status" value="1"/>
</dbReference>
<dbReference type="Proteomes" id="UP000046393">
    <property type="component" value="Unplaced"/>
</dbReference>
<feature type="compositionally biased region" description="Basic and acidic residues" evidence="1">
    <location>
        <begin position="314"/>
        <end position="329"/>
    </location>
</feature>
<evidence type="ECO:0000256" key="1">
    <source>
        <dbReference type="SAM" id="MobiDB-lite"/>
    </source>
</evidence>
<dbReference type="WBParaSite" id="SMUV_0000803701-mRNA-1">
    <property type="protein sequence ID" value="SMUV_0000803701-mRNA-1"/>
    <property type="gene ID" value="SMUV_0000803701"/>
</dbReference>
<dbReference type="InterPro" id="IPR002557">
    <property type="entry name" value="Chitin-bd_dom"/>
</dbReference>
<protein>
    <submittedName>
        <fullName evidence="4">Chitin-binding type-2 domain-containing protein</fullName>
    </submittedName>
</protein>
<name>A0A0N5AT92_9BILA</name>
<proteinExistence type="predicted"/>
<organism evidence="3 4">
    <name type="scientific">Syphacia muris</name>
    <dbReference type="NCBI Taxonomy" id="451379"/>
    <lineage>
        <taxon>Eukaryota</taxon>
        <taxon>Metazoa</taxon>
        <taxon>Ecdysozoa</taxon>
        <taxon>Nematoda</taxon>
        <taxon>Chromadorea</taxon>
        <taxon>Rhabditida</taxon>
        <taxon>Spirurina</taxon>
        <taxon>Oxyuridomorpha</taxon>
        <taxon>Oxyuroidea</taxon>
        <taxon>Oxyuridae</taxon>
        <taxon>Syphacia</taxon>
    </lineage>
</organism>
<feature type="compositionally biased region" description="Polar residues" evidence="1">
    <location>
        <begin position="378"/>
        <end position="387"/>
    </location>
</feature>
<evidence type="ECO:0000313" key="4">
    <source>
        <dbReference type="WBParaSite" id="SMUV_0000803701-mRNA-1"/>
    </source>
</evidence>
<feature type="region of interest" description="Disordered" evidence="1">
    <location>
        <begin position="304"/>
        <end position="399"/>
    </location>
</feature>
<reference evidence="4" key="1">
    <citation type="submission" date="2016-04" db="UniProtKB">
        <authorList>
            <consortium name="WormBaseParasite"/>
        </authorList>
    </citation>
    <scope>IDENTIFICATION</scope>
</reference>